<evidence type="ECO:0000256" key="1">
    <source>
        <dbReference type="SAM" id="MobiDB-lite"/>
    </source>
</evidence>
<reference evidence="2" key="3">
    <citation type="submission" date="2025-09" db="UniProtKB">
        <authorList>
            <consortium name="Ensembl"/>
        </authorList>
    </citation>
    <scope>IDENTIFICATION</scope>
    <source>
        <strain evidence="2">Hd-rR</strain>
    </source>
</reference>
<reference evidence="2 3" key="1">
    <citation type="journal article" date="2007" name="Nature">
        <title>The medaka draft genome and insights into vertebrate genome evolution.</title>
        <authorList>
            <person name="Kasahara M."/>
            <person name="Naruse K."/>
            <person name="Sasaki S."/>
            <person name="Nakatani Y."/>
            <person name="Qu W."/>
            <person name="Ahsan B."/>
            <person name="Yamada T."/>
            <person name="Nagayasu Y."/>
            <person name="Doi K."/>
            <person name="Kasai Y."/>
            <person name="Jindo T."/>
            <person name="Kobayashi D."/>
            <person name="Shimada A."/>
            <person name="Toyoda A."/>
            <person name="Kuroki Y."/>
            <person name="Fujiyama A."/>
            <person name="Sasaki T."/>
            <person name="Shimizu A."/>
            <person name="Asakawa S."/>
            <person name="Shimizu N."/>
            <person name="Hashimoto S."/>
            <person name="Yang J."/>
            <person name="Lee Y."/>
            <person name="Matsushima K."/>
            <person name="Sugano S."/>
            <person name="Sakaizumi M."/>
            <person name="Narita T."/>
            <person name="Ohishi K."/>
            <person name="Haga S."/>
            <person name="Ohta F."/>
            <person name="Nomoto H."/>
            <person name="Nogata K."/>
            <person name="Morishita T."/>
            <person name="Endo T."/>
            <person name="Shin-I T."/>
            <person name="Takeda H."/>
            <person name="Morishita S."/>
            <person name="Kohara Y."/>
        </authorList>
    </citation>
    <scope>NUCLEOTIDE SEQUENCE [LARGE SCALE GENOMIC DNA]</scope>
    <source>
        <strain evidence="2 3">Hd-rR</strain>
    </source>
</reference>
<dbReference type="Ensembl" id="ENSORLT00000028764.1">
    <property type="protein sequence ID" value="ENSORLP00000036450.1"/>
    <property type="gene ID" value="ENSORLG00000022874.1"/>
</dbReference>
<name>A0A3B3HXL0_ORYLA</name>
<keyword evidence="3" id="KW-1185">Reference proteome</keyword>
<dbReference type="GeneTree" id="ENSGT01130000281571"/>
<evidence type="ECO:0000313" key="2">
    <source>
        <dbReference type="Ensembl" id="ENSORLP00000036450.1"/>
    </source>
</evidence>
<feature type="region of interest" description="Disordered" evidence="1">
    <location>
        <begin position="197"/>
        <end position="230"/>
    </location>
</feature>
<accession>A0A3B3HXL0</accession>
<dbReference type="Bgee" id="ENSORLG00000022874">
    <property type="expression patterns" value="Expressed in ovary"/>
</dbReference>
<feature type="compositionally biased region" description="Polar residues" evidence="1">
    <location>
        <begin position="12"/>
        <end position="30"/>
    </location>
</feature>
<evidence type="ECO:0000313" key="3">
    <source>
        <dbReference type="Proteomes" id="UP000001038"/>
    </source>
</evidence>
<protein>
    <submittedName>
        <fullName evidence="2">Uncharacterized protein</fullName>
    </submittedName>
</protein>
<dbReference type="InParanoid" id="A0A3B3HXL0"/>
<proteinExistence type="predicted"/>
<dbReference type="STRING" id="8090.ENSORLP00000036450"/>
<reference evidence="2" key="2">
    <citation type="submission" date="2025-08" db="UniProtKB">
        <authorList>
            <consortium name="Ensembl"/>
        </authorList>
    </citation>
    <scope>IDENTIFICATION</scope>
    <source>
        <strain evidence="2">Hd-rR</strain>
    </source>
</reference>
<dbReference type="AlphaFoldDB" id="A0A3B3HXL0"/>
<organism evidence="2 3">
    <name type="scientific">Oryzias latipes</name>
    <name type="common">Japanese rice fish</name>
    <name type="synonym">Japanese killifish</name>
    <dbReference type="NCBI Taxonomy" id="8090"/>
    <lineage>
        <taxon>Eukaryota</taxon>
        <taxon>Metazoa</taxon>
        <taxon>Chordata</taxon>
        <taxon>Craniata</taxon>
        <taxon>Vertebrata</taxon>
        <taxon>Euteleostomi</taxon>
        <taxon>Actinopterygii</taxon>
        <taxon>Neopterygii</taxon>
        <taxon>Teleostei</taxon>
        <taxon>Neoteleostei</taxon>
        <taxon>Acanthomorphata</taxon>
        <taxon>Ovalentaria</taxon>
        <taxon>Atherinomorphae</taxon>
        <taxon>Beloniformes</taxon>
        <taxon>Adrianichthyidae</taxon>
        <taxon>Oryziinae</taxon>
        <taxon>Oryzias</taxon>
    </lineage>
</organism>
<feature type="compositionally biased region" description="Pro residues" evidence="1">
    <location>
        <begin position="1"/>
        <end position="10"/>
    </location>
</feature>
<feature type="region of interest" description="Disordered" evidence="1">
    <location>
        <begin position="1"/>
        <end position="30"/>
    </location>
</feature>
<sequence>STSPLSPAPRPTRQSLTAGPTRQSLTAGPTPCQTLTAGPTPCQTLTAGPTPCQTLTAGPTPCQTLTAGPTPCQTLTAGPTPCQTLTAGPTPCQTLTAGPTPCQTLTAGPTPCQTLTAGPTPCLKTPCVTSFKEVTSFGCCQVSVRHMKSNFRSTRKSWTRCPLLVSERMFSRPKLAVVLERLAALVSLATRGQVSQRGRVSAASGVPQRTSGRRPEISERVGVTILENTP</sequence>
<dbReference type="Proteomes" id="UP000001038">
    <property type="component" value="Chromosome 10"/>
</dbReference>